<dbReference type="Proteomes" id="UP001281147">
    <property type="component" value="Unassembled WGS sequence"/>
</dbReference>
<protein>
    <submittedName>
        <fullName evidence="1">Uncharacterized protein</fullName>
    </submittedName>
</protein>
<accession>A0ACC3N0M3</accession>
<gene>
    <name evidence="1" type="ORF">LTR37_011987</name>
</gene>
<name>A0ACC3N0M3_9PEZI</name>
<evidence type="ECO:0000313" key="2">
    <source>
        <dbReference type="Proteomes" id="UP001281147"/>
    </source>
</evidence>
<sequence>MQSSPPQRGWERPSSPTGDSQYSLDLAALDLDSRSGASSPLPVQHVDRVLSEDIDGPSDFTLNMEAWMRGGTMKKGTVRRRGSALGSVKESKKEGEVEGSTAHRGLLSPWKERAEDAHSLSHHTPEDSPPRESVWDSSRREEAGEKTGSDWDPYGDAESTTPEPLPHQHFLQPTVEDYYSELTPARGPSNHIPRPAQSNRTIPESVDNSPLKTSQPSTPGRPSSETISPARSPVLQRSEPVVPAPRNFSSQTDEAEGITQQLHELQHKCQHLGHLNATLNRAVEEERRQRQQETAAHEAKLAEAARRECDLVEMKDQAYQHKEDFRQEFSDLRLKLQRHENELQAKTQEMGRAKDQHSTEMQKLRQFVDREKQGVRQEVRALADELDIARRARDEAEEAARVAREELEQYRKNGNDGEMDELDRMRLSLRQDGLSTRVTELEEQLLGVKSESDRLSVEHEQLKAEKKAADEIASNVRAEISVLKQTHGEENVRLTGDHRRAVSLVEGLQSKLKELRQQLHDQQSAHDAEIEKLQRAQDDQRKEPEPIPQPTPSEEEMQQINDELESKQTLLNELRLERDELQDALAAAQLEMSDLSAVNLALDARVSDSVRKREAYWRSRLEDMEKERKVMAKALMRQWGREEVGAQEPRQAYEYASVKKGGDKNRALV</sequence>
<reference evidence="1" key="1">
    <citation type="submission" date="2023-07" db="EMBL/GenBank/DDBJ databases">
        <title>Black Yeasts Isolated from many extreme environments.</title>
        <authorList>
            <person name="Coleine C."/>
            <person name="Stajich J.E."/>
            <person name="Selbmann L."/>
        </authorList>
    </citation>
    <scope>NUCLEOTIDE SEQUENCE</scope>
    <source>
        <strain evidence="1">CCFEE 5714</strain>
    </source>
</reference>
<proteinExistence type="predicted"/>
<evidence type="ECO:0000313" key="1">
    <source>
        <dbReference type="EMBL" id="KAK3707639.1"/>
    </source>
</evidence>
<organism evidence="1 2">
    <name type="scientific">Vermiconidia calcicola</name>
    <dbReference type="NCBI Taxonomy" id="1690605"/>
    <lineage>
        <taxon>Eukaryota</taxon>
        <taxon>Fungi</taxon>
        <taxon>Dikarya</taxon>
        <taxon>Ascomycota</taxon>
        <taxon>Pezizomycotina</taxon>
        <taxon>Dothideomycetes</taxon>
        <taxon>Dothideomycetidae</taxon>
        <taxon>Mycosphaerellales</taxon>
        <taxon>Extremaceae</taxon>
        <taxon>Vermiconidia</taxon>
    </lineage>
</organism>
<keyword evidence="2" id="KW-1185">Reference proteome</keyword>
<dbReference type="EMBL" id="JAUTXU010000108">
    <property type="protein sequence ID" value="KAK3707639.1"/>
    <property type="molecule type" value="Genomic_DNA"/>
</dbReference>
<comment type="caution">
    <text evidence="1">The sequence shown here is derived from an EMBL/GenBank/DDBJ whole genome shotgun (WGS) entry which is preliminary data.</text>
</comment>